<organism evidence="1 2">
    <name type="scientific">Mycena metata</name>
    <dbReference type="NCBI Taxonomy" id="1033252"/>
    <lineage>
        <taxon>Eukaryota</taxon>
        <taxon>Fungi</taxon>
        <taxon>Dikarya</taxon>
        <taxon>Basidiomycota</taxon>
        <taxon>Agaricomycotina</taxon>
        <taxon>Agaricomycetes</taxon>
        <taxon>Agaricomycetidae</taxon>
        <taxon>Agaricales</taxon>
        <taxon>Marasmiineae</taxon>
        <taxon>Mycenaceae</taxon>
        <taxon>Mycena</taxon>
    </lineage>
</organism>
<comment type="caution">
    <text evidence="1">The sequence shown here is derived from an EMBL/GenBank/DDBJ whole genome shotgun (WGS) entry which is preliminary data.</text>
</comment>
<name>A0AAD7MYP8_9AGAR</name>
<dbReference type="Proteomes" id="UP001215598">
    <property type="component" value="Unassembled WGS sequence"/>
</dbReference>
<evidence type="ECO:0000313" key="2">
    <source>
        <dbReference type="Proteomes" id="UP001215598"/>
    </source>
</evidence>
<proteinExistence type="predicted"/>
<keyword evidence="2" id="KW-1185">Reference proteome</keyword>
<dbReference type="AlphaFoldDB" id="A0AAD7MYP8"/>
<reference evidence="1" key="1">
    <citation type="submission" date="2023-03" db="EMBL/GenBank/DDBJ databases">
        <title>Massive genome expansion in bonnet fungi (Mycena s.s.) driven by repeated elements and novel gene families across ecological guilds.</title>
        <authorList>
            <consortium name="Lawrence Berkeley National Laboratory"/>
            <person name="Harder C.B."/>
            <person name="Miyauchi S."/>
            <person name="Viragh M."/>
            <person name="Kuo A."/>
            <person name="Thoen E."/>
            <person name="Andreopoulos B."/>
            <person name="Lu D."/>
            <person name="Skrede I."/>
            <person name="Drula E."/>
            <person name="Henrissat B."/>
            <person name="Morin E."/>
            <person name="Kohler A."/>
            <person name="Barry K."/>
            <person name="LaButti K."/>
            <person name="Morin E."/>
            <person name="Salamov A."/>
            <person name="Lipzen A."/>
            <person name="Mereny Z."/>
            <person name="Hegedus B."/>
            <person name="Baldrian P."/>
            <person name="Stursova M."/>
            <person name="Weitz H."/>
            <person name="Taylor A."/>
            <person name="Grigoriev I.V."/>
            <person name="Nagy L.G."/>
            <person name="Martin F."/>
            <person name="Kauserud H."/>
        </authorList>
    </citation>
    <scope>NUCLEOTIDE SEQUENCE</scope>
    <source>
        <strain evidence="1">CBHHK182m</strain>
    </source>
</reference>
<accession>A0AAD7MYP8</accession>
<protein>
    <submittedName>
        <fullName evidence="1">Uncharacterized protein</fullName>
    </submittedName>
</protein>
<gene>
    <name evidence="1" type="ORF">B0H16DRAFT_1569865</name>
</gene>
<sequence>MGRACGTRTLLPRILVPLRRGLSVCSMLCASQVLLGAREGIPSQRVEKAEWKHRRRSKFPLASAGACVKCGSGFGANTGFGVSFGLTGLQKV</sequence>
<dbReference type="EMBL" id="JARKIB010000110">
    <property type="protein sequence ID" value="KAJ7738796.1"/>
    <property type="molecule type" value="Genomic_DNA"/>
</dbReference>
<evidence type="ECO:0000313" key="1">
    <source>
        <dbReference type="EMBL" id="KAJ7738796.1"/>
    </source>
</evidence>